<dbReference type="SUPFAM" id="SSF51197">
    <property type="entry name" value="Clavaminate synthase-like"/>
    <property type="match status" value="1"/>
</dbReference>
<dbReference type="Pfam" id="PF05721">
    <property type="entry name" value="PhyH"/>
    <property type="match status" value="1"/>
</dbReference>
<evidence type="ECO:0000259" key="6">
    <source>
        <dbReference type="Pfam" id="PF00171"/>
    </source>
</evidence>
<feature type="domain" description="Aldehyde dehydrogenase" evidence="6">
    <location>
        <begin position="265"/>
        <end position="601"/>
    </location>
</feature>
<dbReference type="InterPro" id="IPR016162">
    <property type="entry name" value="Ald_DH_N"/>
</dbReference>
<comment type="catalytic activity">
    <reaction evidence="4">
        <text>an aldehyde + NAD(+) + H2O = a carboxylate + NADH + 2 H(+)</text>
        <dbReference type="Rhea" id="RHEA:16185"/>
        <dbReference type="ChEBI" id="CHEBI:15377"/>
        <dbReference type="ChEBI" id="CHEBI:15378"/>
        <dbReference type="ChEBI" id="CHEBI:17478"/>
        <dbReference type="ChEBI" id="CHEBI:29067"/>
        <dbReference type="ChEBI" id="CHEBI:57540"/>
        <dbReference type="ChEBI" id="CHEBI:57945"/>
        <dbReference type="EC" id="1.2.1.3"/>
    </reaction>
</comment>
<reference evidence="7" key="1">
    <citation type="submission" date="2023-10" db="EMBL/GenBank/DDBJ databases">
        <authorList>
            <person name="Hackl T."/>
        </authorList>
    </citation>
    <scope>NUCLEOTIDE SEQUENCE</scope>
</reference>
<evidence type="ECO:0000256" key="5">
    <source>
        <dbReference type="SAM" id="MobiDB-lite"/>
    </source>
</evidence>
<sequence>MWFLSDVTKKNGGTRKYPDSHRGNVTPENIFDIDGSVTAEGPAGTALIFESRLWHATGPNRMDSGERPAILIFFMRQFVRQQENNGLSLRKDVEPKLSDRHKRFMGFYTTGAVGGVDGEVREGVYIFRKDDFGRKIRENTSGSMNMATLKFPELSTYRYSCQDPAKRWAVDNPATGKVITTLPSGDEATVDQAVQASQVAFKERWRPLSPIERAGYLMRCADELEKHVDELATLLCLENGKPAQDAKMFDFTFLVMVFRYFGGLEPFGVCAGILPFNWPPIHTGGKIAPALAAGNTFIVKPGEQAPLTVIRICEILETVLPKDVVQVVPGLGPEVPSALVAHPLVKKVSFTGSTAAGAAVARTASSTVTPLALELGGKNSFTVFDDADFDSAVRNALEGAFFNKGEACTAGSRILVQRGIYDRFVEKLAAGVRKIRMGNGLDPRTHVGPQVSRAQQQRLLDYLALGEKEGARIAAQARLPDDPECRDGFFVPATLFADVGGDMRIVKEEMFGSIVTVTPFDTFEDAVHITNSIEYGLTAIVFTENQLKANRFVRAIEAGMVWVNNYNRNVLGTPFGGVKHSGYGREHCIETLHEWTQPKAVHTLSGQGEPPSWRVVTDIFGASGSDAS</sequence>
<protein>
    <recommendedName>
        <fullName evidence="3">aldehyde dehydrogenase (NAD(+))</fullName>
        <ecNumber evidence="3">1.2.1.3</ecNumber>
    </recommendedName>
</protein>
<dbReference type="InterPro" id="IPR016163">
    <property type="entry name" value="Ald_DH_C"/>
</dbReference>
<dbReference type="FunFam" id="3.40.605.10:FF:000007">
    <property type="entry name" value="NAD/NADP-dependent betaine aldehyde dehydrogenase"/>
    <property type="match status" value="1"/>
</dbReference>
<evidence type="ECO:0000256" key="3">
    <source>
        <dbReference type="ARBA" id="ARBA00024226"/>
    </source>
</evidence>
<dbReference type="InterPro" id="IPR008775">
    <property type="entry name" value="Phytyl_CoA_dOase-like"/>
</dbReference>
<accession>A0AAI8VS80</accession>
<proteinExistence type="inferred from homology"/>
<dbReference type="PROSITE" id="PS00070">
    <property type="entry name" value="ALDEHYDE_DEHYDR_CYS"/>
    <property type="match status" value="1"/>
</dbReference>
<dbReference type="FunFam" id="3.40.309.10:FF:000012">
    <property type="entry name" value="Betaine aldehyde dehydrogenase"/>
    <property type="match status" value="1"/>
</dbReference>
<feature type="domain" description="Aldehyde dehydrogenase" evidence="6">
    <location>
        <begin position="166"/>
        <end position="263"/>
    </location>
</feature>
<dbReference type="Gene3D" id="3.40.309.10">
    <property type="entry name" value="Aldehyde Dehydrogenase, Chain A, domain 2"/>
    <property type="match status" value="1"/>
</dbReference>
<evidence type="ECO:0000256" key="4">
    <source>
        <dbReference type="ARBA" id="ARBA00049194"/>
    </source>
</evidence>
<dbReference type="Pfam" id="PF00171">
    <property type="entry name" value="Aldedh"/>
    <property type="match status" value="2"/>
</dbReference>
<keyword evidence="2" id="KW-0560">Oxidoreductase</keyword>
<dbReference type="Proteomes" id="UP001295740">
    <property type="component" value="Unassembled WGS sequence"/>
</dbReference>
<dbReference type="Gene3D" id="3.40.605.10">
    <property type="entry name" value="Aldehyde Dehydrogenase, Chain A, domain 1"/>
    <property type="match status" value="1"/>
</dbReference>
<dbReference type="AlphaFoldDB" id="A0AAI8VS80"/>
<dbReference type="PANTHER" id="PTHR11699">
    <property type="entry name" value="ALDEHYDE DEHYDROGENASE-RELATED"/>
    <property type="match status" value="1"/>
</dbReference>
<feature type="region of interest" description="Disordered" evidence="5">
    <location>
        <begin position="1"/>
        <end position="23"/>
    </location>
</feature>
<dbReference type="Gene3D" id="2.60.120.620">
    <property type="entry name" value="q2cbj1_9rhob like domain"/>
    <property type="match status" value="1"/>
</dbReference>
<dbReference type="InterPro" id="IPR015590">
    <property type="entry name" value="Aldehyde_DH_dom"/>
</dbReference>
<dbReference type="EMBL" id="CAUWAG010000013">
    <property type="protein sequence ID" value="CAJ2510151.1"/>
    <property type="molecule type" value="Genomic_DNA"/>
</dbReference>
<organism evidence="7 8">
    <name type="scientific">Anthostomella pinea</name>
    <dbReference type="NCBI Taxonomy" id="933095"/>
    <lineage>
        <taxon>Eukaryota</taxon>
        <taxon>Fungi</taxon>
        <taxon>Dikarya</taxon>
        <taxon>Ascomycota</taxon>
        <taxon>Pezizomycotina</taxon>
        <taxon>Sordariomycetes</taxon>
        <taxon>Xylariomycetidae</taxon>
        <taxon>Xylariales</taxon>
        <taxon>Xylariaceae</taxon>
        <taxon>Anthostomella</taxon>
    </lineage>
</organism>
<dbReference type="SUPFAM" id="SSF53720">
    <property type="entry name" value="ALDH-like"/>
    <property type="match status" value="1"/>
</dbReference>
<dbReference type="GO" id="GO:0004029">
    <property type="term" value="F:aldehyde dehydrogenase (NAD+) activity"/>
    <property type="evidence" value="ECO:0007669"/>
    <property type="project" value="UniProtKB-EC"/>
</dbReference>
<evidence type="ECO:0000256" key="2">
    <source>
        <dbReference type="ARBA" id="ARBA00023002"/>
    </source>
</evidence>
<dbReference type="InterPro" id="IPR016160">
    <property type="entry name" value="Ald_DH_CS_CYS"/>
</dbReference>
<comment type="similarity">
    <text evidence="1">Belongs to the aldehyde dehydrogenase family.</text>
</comment>
<evidence type="ECO:0000256" key="1">
    <source>
        <dbReference type="ARBA" id="ARBA00009986"/>
    </source>
</evidence>
<dbReference type="EC" id="1.2.1.3" evidence="3"/>
<dbReference type="InterPro" id="IPR016161">
    <property type="entry name" value="Ald_DH/histidinol_DH"/>
</dbReference>
<keyword evidence="8" id="KW-1185">Reference proteome</keyword>
<gene>
    <name evidence="7" type="ORF">KHLLAP_LOCUS10619</name>
</gene>
<name>A0AAI8VS80_9PEZI</name>
<evidence type="ECO:0000313" key="7">
    <source>
        <dbReference type="EMBL" id="CAJ2510151.1"/>
    </source>
</evidence>
<evidence type="ECO:0000313" key="8">
    <source>
        <dbReference type="Proteomes" id="UP001295740"/>
    </source>
</evidence>
<comment type="caution">
    <text evidence="7">The sequence shown here is derived from an EMBL/GenBank/DDBJ whole genome shotgun (WGS) entry which is preliminary data.</text>
</comment>